<dbReference type="AlphaFoldDB" id="A0A914WRZ7"/>
<protein>
    <submittedName>
        <fullName evidence="4">Uncharacterized protein</fullName>
    </submittedName>
</protein>
<sequence>MKFSICLGLAISLIIFVAVDGQMDGGGLQGGGGGLLRQMIRARLMNGQGGLGHGGGGPLRQLLHQRMMGGSASNNSPVSSSSSADGSDDLDLFSSMGMDGMF</sequence>
<reference evidence="4" key="1">
    <citation type="submission" date="2022-11" db="UniProtKB">
        <authorList>
            <consortium name="WormBaseParasite"/>
        </authorList>
    </citation>
    <scope>IDENTIFICATION</scope>
</reference>
<dbReference type="WBParaSite" id="PSAMB.scaffold505size48986.g6593.t1">
    <property type="protein sequence ID" value="PSAMB.scaffold505size48986.g6593.t1"/>
    <property type="gene ID" value="PSAMB.scaffold505size48986.g6593"/>
</dbReference>
<evidence type="ECO:0000313" key="3">
    <source>
        <dbReference type="Proteomes" id="UP000887566"/>
    </source>
</evidence>
<organism evidence="3 4">
    <name type="scientific">Plectus sambesii</name>
    <dbReference type="NCBI Taxonomy" id="2011161"/>
    <lineage>
        <taxon>Eukaryota</taxon>
        <taxon>Metazoa</taxon>
        <taxon>Ecdysozoa</taxon>
        <taxon>Nematoda</taxon>
        <taxon>Chromadorea</taxon>
        <taxon>Plectida</taxon>
        <taxon>Plectina</taxon>
        <taxon>Plectoidea</taxon>
        <taxon>Plectidae</taxon>
        <taxon>Plectus</taxon>
    </lineage>
</organism>
<evidence type="ECO:0000313" key="4">
    <source>
        <dbReference type="WBParaSite" id="PSAMB.scaffold505size48986.g6593.t1"/>
    </source>
</evidence>
<accession>A0A914WRZ7</accession>
<feature type="chain" id="PRO_5037631554" evidence="2">
    <location>
        <begin position="22"/>
        <end position="102"/>
    </location>
</feature>
<feature type="compositionally biased region" description="Low complexity" evidence="1">
    <location>
        <begin position="65"/>
        <end position="85"/>
    </location>
</feature>
<keyword evidence="3" id="KW-1185">Reference proteome</keyword>
<feature type="compositionally biased region" description="Low complexity" evidence="1">
    <location>
        <begin position="92"/>
        <end position="102"/>
    </location>
</feature>
<evidence type="ECO:0000256" key="2">
    <source>
        <dbReference type="SAM" id="SignalP"/>
    </source>
</evidence>
<feature type="region of interest" description="Disordered" evidence="1">
    <location>
        <begin position="65"/>
        <end position="102"/>
    </location>
</feature>
<proteinExistence type="predicted"/>
<keyword evidence="2" id="KW-0732">Signal</keyword>
<feature type="signal peptide" evidence="2">
    <location>
        <begin position="1"/>
        <end position="21"/>
    </location>
</feature>
<evidence type="ECO:0000256" key="1">
    <source>
        <dbReference type="SAM" id="MobiDB-lite"/>
    </source>
</evidence>
<dbReference type="Proteomes" id="UP000887566">
    <property type="component" value="Unplaced"/>
</dbReference>
<name>A0A914WRZ7_9BILA</name>